<evidence type="ECO:0000256" key="1">
    <source>
        <dbReference type="SAM" id="SignalP"/>
    </source>
</evidence>
<evidence type="ECO:0000313" key="2">
    <source>
        <dbReference type="EMBL" id="KAI5316709.1"/>
    </source>
</evidence>
<dbReference type="AlphaFoldDB" id="A0AAD4V1F5"/>
<comment type="caution">
    <text evidence="2">The sequence shown here is derived from an EMBL/GenBank/DDBJ whole genome shotgun (WGS) entry which is preliminary data.</text>
</comment>
<evidence type="ECO:0008006" key="4">
    <source>
        <dbReference type="Google" id="ProtNLM"/>
    </source>
</evidence>
<name>A0AAD4V1F5_PRUDU</name>
<feature type="chain" id="PRO_5042131366" description="Secreted protein" evidence="1">
    <location>
        <begin position="18"/>
        <end position="78"/>
    </location>
</feature>
<evidence type="ECO:0000313" key="3">
    <source>
        <dbReference type="Proteomes" id="UP001054821"/>
    </source>
</evidence>
<feature type="signal peptide" evidence="1">
    <location>
        <begin position="1"/>
        <end position="17"/>
    </location>
</feature>
<keyword evidence="1" id="KW-0732">Signal</keyword>
<accession>A0AAD4V1F5</accession>
<proteinExistence type="predicted"/>
<gene>
    <name evidence="2" type="ORF">L3X38_036416</name>
</gene>
<reference evidence="2 3" key="1">
    <citation type="journal article" date="2022" name="G3 (Bethesda)">
        <title>Whole-genome sequence and methylome profiling of the almond [Prunus dulcis (Mill.) D.A. Webb] cultivar 'Nonpareil'.</title>
        <authorList>
            <person name="D'Amico-Willman K.M."/>
            <person name="Ouma W.Z."/>
            <person name="Meulia T."/>
            <person name="Sideli G.M."/>
            <person name="Gradziel T.M."/>
            <person name="Fresnedo-Ramirez J."/>
        </authorList>
    </citation>
    <scope>NUCLEOTIDE SEQUENCE [LARGE SCALE GENOMIC DNA]</scope>
    <source>
        <strain evidence="2">Clone GOH B32 T37-40</strain>
    </source>
</reference>
<sequence length="78" mass="9054">MLLTSCLLFCMKRLCCQLEGFGVWWRKPPVILLQKPKRELVAANTHEEAIQFPCAPFGFGCFMQKFYTGTCNYKPLLF</sequence>
<dbReference type="EMBL" id="JAJFAZ020000007">
    <property type="protein sequence ID" value="KAI5316709.1"/>
    <property type="molecule type" value="Genomic_DNA"/>
</dbReference>
<keyword evidence="3" id="KW-1185">Reference proteome</keyword>
<organism evidence="2 3">
    <name type="scientific">Prunus dulcis</name>
    <name type="common">Almond</name>
    <name type="synonym">Amygdalus dulcis</name>
    <dbReference type="NCBI Taxonomy" id="3755"/>
    <lineage>
        <taxon>Eukaryota</taxon>
        <taxon>Viridiplantae</taxon>
        <taxon>Streptophyta</taxon>
        <taxon>Embryophyta</taxon>
        <taxon>Tracheophyta</taxon>
        <taxon>Spermatophyta</taxon>
        <taxon>Magnoliopsida</taxon>
        <taxon>eudicotyledons</taxon>
        <taxon>Gunneridae</taxon>
        <taxon>Pentapetalae</taxon>
        <taxon>rosids</taxon>
        <taxon>fabids</taxon>
        <taxon>Rosales</taxon>
        <taxon>Rosaceae</taxon>
        <taxon>Amygdaloideae</taxon>
        <taxon>Amygdaleae</taxon>
        <taxon>Prunus</taxon>
    </lineage>
</organism>
<protein>
    <recommendedName>
        <fullName evidence="4">Secreted protein</fullName>
    </recommendedName>
</protein>
<dbReference type="Proteomes" id="UP001054821">
    <property type="component" value="Chromosome 7"/>
</dbReference>